<dbReference type="Proteomes" id="UP001054837">
    <property type="component" value="Unassembled WGS sequence"/>
</dbReference>
<evidence type="ECO:0000313" key="2">
    <source>
        <dbReference type="Proteomes" id="UP001054837"/>
    </source>
</evidence>
<protein>
    <submittedName>
        <fullName evidence="1">Uncharacterized protein</fullName>
    </submittedName>
</protein>
<name>A0AAV4W985_9ARAC</name>
<organism evidence="1 2">
    <name type="scientific">Caerostris darwini</name>
    <dbReference type="NCBI Taxonomy" id="1538125"/>
    <lineage>
        <taxon>Eukaryota</taxon>
        <taxon>Metazoa</taxon>
        <taxon>Ecdysozoa</taxon>
        <taxon>Arthropoda</taxon>
        <taxon>Chelicerata</taxon>
        <taxon>Arachnida</taxon>
        <taxon>Araneae</taxon>
        <taxon>Araneomorphae</taxon>
        <taxon>Entelegynae</taxon>
        <taxon>Araneoidea</taxon>
        <taxon>Araneidae</taxon>
        <taxon>Caerostris</taxon>
    </lineage>
</organism>
<accession>A0AAV4W985</accession>
<keyword evidence="2" id="KW-1185">Reference proteome</keyword>
<dbReference type="AlphaFoldDB" id="A0AAV4W985"/>
<dbReference type="EMBL" id="BPLQ01014409">
    <property type="protein sequence ID" value="GIY79465.1"/>
    <property type="molecule type" value="Genomic_DNA"/>
</dbReference>
<evidence type="ECO:0000313" key="1">
    <source>
        <dbReference type="EMBL" id="GIY79465.1"/>
    </source>
</evidence>
<sequence>MGMGGRCPSSFKSHKIRDASKSLFCASRYGFSKIMEKVAAKTRKQIHQGIREKTSTEIVDCKYRFQNTSVVHPFSYWIPKVDSSNLHQCFPFHIFY</sequence>
<comment type="caution">
    <text evidence="1">The sequence shown here is derived from an EMBL/GenBank/DDBJ whole genome shotgun (WGS) entry which is preliminary data.</text>
</comment>
<reference evidence="1 2" key="1">
    <citation type="submission" date="2021-06" db="EMBL/GenBank/DDBJ databases">
        <title>Caerostris darwini draft genome.</title>
        <authorList>
            <person name="Kono N."/>
            <person name="Arakawa K."/>
        </authorList>
    </citation>
    <scope>NUCLEOTIDE SEQUENCE [LARGE SCALE GENOMIC DNA]</scope>
</reference>
<gene>
    <name evidence="1" type="ORF">CDAR_456681</name>
</gene>
<proteinExistence type="predicted"/>